<keyword evidence="3" id="KW-1185">Reference proteome</keyword>
<dbReference type="PROSITE" id="PS50943">
    <property type="entry name" value="HTH_CROC1"/>
    <property type="match status" value="1"/>
</dbReference>
<dbReference type="STRING" id="1131731.BAZO_06229"/>
<dbReference type="SUPFAM" id="SSF47413">
    <property type="entry name" value="lambda repressor-like DNA-binding domains"/>
    <property type="match status" value="1"/>
</dbReference>
<evidence type="ECO:0000313" key="3">
    <source>
        <dbReference type="Proteomes" id="UP000006315"/>
    </source>
</evidence>
<dbReference type="EMBL" id="AJLR01000042">
    <property type="protein sequence ID" value="EKN68092.1"/>
    <property type="molecule type" value="Genomic_DNA"/>
</dbReference>
<name>K6D6G0_SCHAZ</name>
<evidence type="ECO:0000313" key="2">
    <source>
        <dbReference type="EMBL" id="EKN68092.1"/>
    </source>
</evidence>
<proteinExistence type="predicted"/>
<dbReference type="InterPro" id="IPR010982">
    <property type="entry name" value="Lambda_DNA-bd_dom_sf"/>
</dbReference>
<accession>K6D6G0</accession>
<dbReference type="PATRIC" id="fig|1131731.3.peg.1300"/>
<organism evidence="2 3">
    <name type="scientific">Schinkia azotoformans LMG 9581</name>
    <dbReference type="NCBI Taxonomy" id="1131731"/>
    <lineage>
        <taxon>Bacteria</taxon>
        <taxon>Bacillati</taxon>
        <taxon>Bacillota</taxon>
        <taxon>Bacilli</taxon>
        <taxon>Bacillales</taxon>
        <taxon>Bacillaceae</taxon>
        <taxon>Calidifontibacillus/Schinkia group</taxon>
        <taxon>Schinkia</taxon>
    </lineage>
</organism>
<dbReference type="Pfam" id="PF13443">
    <property type="entry name" value="HTH_26"/>
    <property type="match status" value="1"/>
</dbReference>
<sequence length="72" mass="8264">MISYAPLMATLHKKGMSKSDLQKAVKTSSATIAKISKDQYISMKILDDICRILNCRIEEVIEYINEENRQEN</sequence>
<dbReference type="Proteomes" id="UP000006315">
    <property type="component" value="Unassembled WGS sequence"/>
</dbReference>
<protein>
    <submittedName>
        <fullName evidence="2">XRE family transcriptional regulator</fullName>
    </submittedName>
</protein>
<feature type="domain" description="HTH cro/C1-type" evidence="1">
    <location>
        <begin position="13"/>
        <end position="60"/>
    </location>
</feature>
<evidence type="ECO:0000259" key="1">
    <source>
        <dbReference type="PROSITE" id="PS50943"/>
    </source>
</evidence>
<dbReference type="AlphaFoldDB" id="K6D6G0"/>
<dbReference type="GO" id="GO:0003677">
    <property type="term" value="F:DNA binding"/>
    <property type="evidence" value="ECO:0007669"/>
    <property type="project" value="InterPro"/>
</dbReference>
<comment type="caution">
    <text evidence="2">The sequence shown here is derived from an EMBL/GenBank/DDBJ whole genome shotgun (WGS) entry which is preliminary data.</text>
</comment>
<gene>
    <name evidence="2" type="ORF">BAZO_06229</name>
</gene>
<reference evidence="2 3" key="1">
    <citation type="journal article" date="2012" name="Front. Microbiol.">
        <title>Redundancy and modularity in membrane-associated dissimilatory nitrate reduction in Bacillus.</title>
        <authorList>
            <person name="Heylen K."/>
            <person name="Keltjens J."/>
        </authorList>
    </citation>
    <scope>NUCLEOTIDE SEQUENCE [LARGE SCALE GENOMIC DNA]</scope>
    <source>
        <strain evidence="2 3">LMG 9581</strain>
    </source>
</reference>
<dbReference type="InterPro" id="IPR001387">
    <property type="entry name" value="Cro/C1-type_HTH"/>
</dbReference>
<dbReference type="RefSeq" id="WP_003330468.1">
    <property type="nucleotide sequence ID" value="NZ_AJLR01000042.1"/>
</dbReference>
<dbReference type="Gene3D" id="1.10.260.40">
    <property type="entry name" value="lambda repressor-like DNA-binding domains"/>
    <property type="match status" value="1"/>
</dbReference>